<dbReference type="Proteomes" id="UP000199392">
    <property type="component" value="Unassembled WGS sequence"/>
</dbReference>
<evidence type="ECO:0000256" key="1">
    <source>
        <dbReference type="SAM" id="MobiDB-lite"/>
    </source>
</evidence>
<reference evidence="3" key="1">
    <citation type="submission" date="2016-10" db="EMBL/GenBank/DDBJ databases">
        <authorList>
            <person name="Varghese N."/>
            <person name="Submissions S."/>
        </authorList>
    </citation>
    <scope>NUCLEOTIDE SEQUENCE [LARGE SCALE GENOMIC DNA]</scope>
    <source>
        <strain evidence="3">DSM 26894</strain>
    </source>
</reference>
<accession>A0A1I6QF74</accession>
<feature type="region of interest" description="Disordered" evidence="1">
    <location>
        <begin position="107"/>
        <end position="134"/>
    </location>
</feature>
<proteinExistence type="predicted"/>
<organism evidence="2 3">
    <name type="scientific">Alloyangia pacifica</name>
    <dbReference type="NCBI Taxonomy" id="311180"/>
    <lineage>
        <taxon>Bacteria</taxon>
        <taxon>Pseudomonadati</taxon>
        <taxon>Pseudomonadota</taxon>
        <taxon>Alphaproteobacteria</taxon>
        <taxon>Rhodobacterales</taxon>
        <taxon>Roseobacteraceae</taxon>
        <taxon>Alloyangia</taxon>
    </lineage>
</organism>
<evidence type="ECO:0000313" key="2">
    <source>
        <dbReference type="EMBL" id="SFS50950.1"/>
    </source>
</evidence>
<name>A0A1I6QF74_9RHOB</name>
<dbReference type="EMBL" id="FOZW01000002">
    <property type="protein sequence ID" value="SFS50950.1"/>
    <property type="molecule type" value="Genomic_DNA"/>
</dbReference>
<feature type="compositionally biased region" description="Polar residues" evidence="1">
    <location>
        <begin position="123"/>
        <end position="134"/>
    </location>
</feature>
<dbReference type="AlphaFoldDB" id="A0A1I6QF74"/>
<sequence>MPRSRLAKMIGSPFLIGDDGISHPGDADFSTGLVIDVTLPEPTGDAFGPMRGLRKAQAASNCIPLTRGLEKSTPKENPFKALCSADGTASAPTALQAVGSLCRSRSAARSRHAPAFPPRWIDTGTTSPTPTRNA</sequence>
<dbReference type="RefSeq" id="WP_092419026.1">
    <property type="nucleotide sequence ID" value="NZ_FNCL01000001.1"/>
</dbReference>
<protein>
    <submittedName>
        <fullName evidence="2">Uncharacterized protein</fullName>
    </submittedName>
</protein>
<keyword evidence="3" id="KW-1185">Reference proteome</keyword>
<dbReference type="STRING" id="311180.SAMN04488050_10227"/>
<gene>
    <name evidence="2" type="ORF">SAMN04488050_10227</name>
</gene>
<evidence type="ECO:0000313" key="3">
    <source>
        <dbReference type="Proteomes" id="UP000199392"/>
    </source>
</evidence>